<organism evidence="1">
    <name type="scientific">termite gut metagenome</name>
    <dbReference type="NCBI Taxonomy" id="433724"/>
    <lineage>
        <taxon>unclassified sequences</taxon>
        <taxon>metagenomes</taxon>
        <taxon>organismal metagenomes</taxon>
    </lineage>
</organism>
<proteinExistence type="predicted"/>
<protein>
    <submittedName>
        <fullName evidence="1">Uncharacterized protein</fullName>
    </submittedName>
</protein>
<sequence>MNKVASDYYSPYEQFVPQEKHLQSKKETFTIEGYNSLFRHFFGSDETEIKMLFQMQENVGIIILTFNALQK</sequence>
<name>A0A5J4PQ01_9ZZZZ</name>
<gene>
    <name evidence="1" type="ORF">EZS27_037785</name>
</gene>
<reference evidence="1" key="1">
    <citation type="submission" date="2019-03" db="EMBL/GenBank/DDBJ databases">
        <title>Single cell metagenomics reveals metabolic interactions within the superorganism composed of flagellate Streblomastix strix and complex community of Bacteroidetes bacteria on its surface.</title>
        <authorList>
            <person name="Treitli S.C."/>
            <person name="Kolisko M."/>
            <person name="Husnik F."/>
            <person name="Keeling P."/>
            <person name="Hampl V."/>
        </authorList>
    </citation>
    <scope>NUCLEOTIDE SEQUENCE</scope>
    <source>
        <strain evidence="1">STM</strain>
    </source>
</reference>
<dbReference type="EMBL" id="SNRY01007144">
    <property type="protein sequence ID" value="KAA6311011.1"/>
    <property type="molecule type" value="Genomic_DNA"/>
</dbReference>
<dbReference type="AlphaFoldDB" id="A0A5J4PQ01"/>
<comment type="caution">
    <text evidence="1">The sequence shown here is derived from an EMBL/GenBank/DDBJ whole genome shotgun (WGS) entry which is preliminary data.</text>
</comment>
<evidence type="ECO:0000313" key="1">
    <source>
        <dbReference type="EMBL" id="KAA6311011.1"/>
    </source>
</evidence>
<feature type="non-terminal residue" evidence="1">
    <location>
        <position position="1"/>
    </location>
</feature>
<accession>A0A5J4PQ01</accession>